<reference evidence="1" key="2">
    <citation type="submission" date="2019-07" db="EMBL/GenBank/DDBJ databases">
        <authorList>
            <person name="Yang Y."/>
            <person name="Bocs S."/>
            <person name="Baudouin L."/>
        </authorList>
    </citation>
    <scope>NUCLEOTIDE SEQUENCE</scope>
    <source>
        <tissue evidence="1">Spear leaf of Hainan Tall coconut</tissue>
    </source>
</reference>
<organism evidence="1 2">
    <name type="scientific">Cocos nucifera</name>
    <name type="common">Coconut palm</name>
    <dbReference type="NCBI Taxonomy" id="13894"/>
    <lineage>
        <taxon>Eukaryota</taxon>
        <taxon>Viridiplantae</taxon>
        <taxon>Streptophyta</taxon>
        <taxon>Embryophyta</taxon>
        <taxon>Tracheophyta</taxon>
        <taxon>Spermatophyta</taxon>
        <taxon>Magnoliopsida</taxon>
        <taxon>Liliopsida</taxon>
        <taxon>Arecaceae</taxon>
        <taxon>Arecoideae</taxon>
        <taxon>Cocoseae</taxon>
        <taxon>Attaleinae</taxon>
        <taxon>Cocos</taxon>
    </lineage>
</organism>
<evidence type="ECO:0000313" key="1">
    <source>
        <dbReference type="EMBL" id="KAG1334997.1"/>
    </source>
</evidence>
<keyword evidence="2" id="KW-1185">Reference proteome</keyword>
<dbReference type="EMBL" id="CM017874">
    <property type="protein sequence ID" value="KAG1334997.1"/>
    <property type="molecule type" value="Genomic_DNA"/>
</dbReference>
<dbReference type="AlphaFoldDB" id="A0A8K0I363"/>
<dbReference type="Proteomes" id="UP000797356">
    <property type="component" value="Chromosome 3"/>
</dbReference>
<sequence>MELGGEEKTAIEIGNQGGGADRTVVEFVEMEVEIMNSWVMCWCRGICGDGGGDHELLGDVLVSKMVGIEDGDGG</sequence>
<comment type="caution">
    <text evidence="1">The sequence shown here is derived from an EMBL/GenBank/DDBJ whole genome shotgun (WGS) entry which is preliminary data.</text>
</comment>
<accession>A0A8K0I363</accession>
<protein>
    <submittedName>
        <fullName evidence="1">Uncharacterized protein</fullName>
    </submittedName>
</protein>
<proteinExistence type="predicted"/>
<reference evidence="1" key="1">
    <citation type="journal article" date="2017" name="Gigascience">
        <title>The genome draft of coconut (Cocos nucifera).</title>
        <authorList>
            <person name="Xiao Y."/>
            <person name="Xu P."/>
            <person name="Fan H."/>
            <person name="Baudouin L."/>
            <person name="Xia W."/>
            <person name="Bocs S."/>
            <person name="Xu J."/>
            <person name="Li Q."/>
            <person name="Guo A."/>
            <person name="Zhou L."/>
            <person name="Li J."/>
            <person name="Wu Y."/>
            <person name="Ma Z."/>
            <person name="Armero A."/>
            <person name="Issali A.E."/>
            <person name="Liu N."/>
            <person name="Peng M."/>
            <person name="Yang Y."/>
        </authorList>
    </citation>
    <scope>NUCLEOTIDE SEQUENCE</scope>
    <source>
        <tissue evidence="1">Spear leaf of Hainan Tall coconut</tissue>
    </source>
</reference>
<gene>
    <name evidence="1" type="ORF">COCNU_03G011160</name>
</gene>
<name>A0A8K0I363_COCNU</name>
<evidence type="ECO:0000313" key="2">
    <source>
        <dbReference type="Proteomes" id="UP000797356"/>
    </source>
</evidence>